<dbReference type="SUPFAM" id="SSF53659">
    <property type="entry name" value="Isocitrate/Isopropylmalate dehydrogenase-like"/>
    <property type="match status" value="1"/>
</dbReference>
<dbReference type="WBParaSite" id="maker-unitig_42344-snap-gene-0.2-mRNA-1">
    <property type="protein sequence ID" value="maker-unitig_42344-snap-gene-0.2-mRNA-1"/>
    <property type="gene ID" value="maker-unitig_42344-snap-gene-0.2"/>
</dbReference>
<dbReference type="GO" id="GO:0004450">
    <property type="term" value="F:isocitrate dehydrogenase (NADP+) activity"/>
    <property type="evidence" value="ECO:0007669"/>
    <property type="project" value="InterPro"/>
</dbReference>
<dbReference type="GO" id="GO:0005739">
    <property type="term" value="C:mitochondrion"/>
    <property type="evidence" value="ECO:0007669"/>
    <property type="project" value="TreeGrafter"/>
</dbReference>
<evidence type="ECO:0000313" key="11">
    <source>
        <dbReference type="Proteomes" id="UP000095280"/>
    </source>
</evidence>
<keyword evidence="4" id="KW-0329">Glyoxylate bypass</keyword>
<dbReference type="PANTHER" id="PTHR11822:SF21">
    <property type="entry name" value="ISOCITRATE DEHYDROGENASE [NADP], MITOCHONDRIAL"/>
    <property type="match status" value="1"/>
</dbReference>
<evidence type="ECO:0000256" key="1">
    <source>
        <dbReference type="ARBA" id="ARBA00001936"/>
    </source>
</evidence>
<comment type="cofactor">
    <cofactor evidence="1">
        <name>Mn(2+)</name>
        <dbReference type="ChEBI" id="CHEBI:29035"/>
    </cofactor>
</comment>
<keyword evidence="11" id="KW-1185">Reference proteome</keyword>
<dbReference type="Proteomes" id="UP000095280">
    <property type="component" value="Unplaced"/>
</dbReference>
<evidence type="ECO:0000313" key="12">
    <source>
        <dbReference type="WBParaSite" id="maker-unitig_42344-snap-gene-0.2-mRNA-1"/>
    </source>
</evidence>
<evidence type="ECO:0000256" key="7">
    <source>
        <dbReference type="ARBA" id="ARBA00022842"/>
    </source>
</evidence>
<keyword evidence="6" id="KW-0479">Metal-binding</keyword>
<comment type="similarity">
    <text evidence="3">Belongs to the isocitrate and isopropylmalate dehydrogenases family.</text>
</comment>
<dbReference type="GO" id="GO:0006097">
    <property type="term" value="P:glyoxylate cycle"/>
    <property type="evidence" value="ECO:0007669"/>
    <property type="project" value="UniProtKB-KW"/>
</dbReference>
<feature type="domain" description="Isopropylmalate dehydrogenase-like" evidence="10">
    <location>
        <begin position="1"/>
        <end position="264"/>
    </location>
</feature>
<evidence type="ECO:0000256" key="4">
    <source>
        <dbReference type="ARBA" id="ARBA00022435"/>
    </source>
</evidence>
<sequence>MDGDEMTRIIWASTASTTIWVCPHRDATDDQVTIDAANAMLQIQFCGIKCRHHHADEQPYRRIQAEKDVAVAQRHHPQNILWRHTCSREADHLQERAAPSARLDRGHRDWPAMLTATSTKRSDLVLPKAGKVELLYTPADGSAASKVTVFDFQDGGEHHLKRYDGRFKDIFQEVHDKHYAAEFKKLGVLGKALIVLTLTHIGEQPERQPDFTNPVASIFAWTRGLSHRGKLDGNQELQQFAQRLEKACCDTVTAVACTKDFSWLHLRAEEREAGAVPLH</sequence>
<evidence type="ECO:0000259" key="10">
    <source>
        <dbReference type="SMART" id="SM01329"/>
    </source>
</evidence>
<organism evidence="11 12">
    <name type="scientific">Macrostomum lignano</name>
    <dbReference type="NCBI Taxonomy" id="282301"/>
    <lineage>
        <taxon>Eukaryota</taxon>
        <taxon>Metazoa</taxon>
        <taxon>Spiralia</taxon>
        <taxon>Lophotrochozoa</taxon>
        <taxon>Platyhelminthes</taxon>
        <taxon>Rhabditophora</taxon>
        <taxon>Macrostomorpha</taxon>
        <taxon>Macrostomida</taxon>
        <taxon>Macrostomidae</taxon>
        <taxon>Macrostomum</taxon>
    </lineage>
</organism>
<dbReference type="InterPro" id="IPR004790">
    <property type="entry name" value="Isocitrate_DH_NADP"/>
</dbReference>
<dbReference type="GO" id="GO:0006739">
    <property type="term" value="P:NADP+ metabolic process"/>
    <property type="evidence" value="ECO:0007669"/>
    <property type="project" value="TreeGrafter"/>
</dbReference>
<comment type="cofactor">
    <cofactor evidence="2">
        <name>Mg(2+)</name>
        <dbReference type="ChEBI" id="CHEBI:18420"/>
    </cofactor>
</comment>
<dbReference type="SMART" id="SM01329">
    <property type="entry name" value="Iso_dh"/>
    <property type="match status" value="1"/>
</dbReference>
<name>A0A1I8FNK4_9PLAT</name>
<keyword evidence="7" id="KW-0460">Magnesium</keyword>
<evidence type="ECO:0000256" key="3">
    <source>
        <dbReference type="ARBA" id="ARBA00007769"/>
    </source>
</evidence>
<evidence type="ECO:0000256" key="9">
    <source>
        <dbReference type="ARBA" id="ARBA00023211"/>
    </source>
</evidence>
<reference evidence="12" key="1">
    <citation type="submission" date="2016-11" db="UniProtKB">
        <authorList>
            <consortium name="WormBaseParasite"/>
        </authorList>
    </citation>
    <scope>IDENTIFICATION</scope>
</reference>
<dbReference type="GO" id="GO:0006102">
    <property type="term" value="P:isocitrate metabolic process"/>
    <property type="evidence" value="ECO:0007669"/>
    <property type="project" value="InterPro"/>
</dbReference>
<evidence type="ECO:0000256" key="6">
    <source>
        <dbReference type="ARBA" id="ARBA00022723"/>
    </source>
</evidence>
<protein>
    <submittedName>
        <fullName evidence="12">Iso_dh domain-containing protein</fullName>
    </submittedName>
</protein>
<evidence type="ECO:0000256" key="2">
    <source>
        <dbReference type="ARBA" id="ARBA00001946"/>
    </source>
</evidence>
<accession>A0A1I8FNK4</accession>
<dbReference type="GO" id="GO:0006099">
    <property type="term" value="P:tricarboxylic acid cycle"/>
    <property type="evidence" value="ECO:0007669"/>
    <property type="project" value="UniProtKB-KW"/>
</dbReference>
<keyword evidence="8" id="KW-0560">Oxidoreductase</keyword>
<dbReference type="PANTHER" id="PTHR11822">
    <property type="entry name" value="NADP-SPECIFIC ISOCITRATE DEHYDROGENASE"/>
    <property type="match status" value="1"/>
</dbReference>
<evidence type="ECO:0000256" key="5">
    <source>
        <dbReference type="ARBA" id="ARBA00022532"/>
    </source>
</evidence>
<proteinExistence type="inferred from homology"/>
<keyword evidence="9" id="KW-0464">Manganese</keyword>
<dbReference type="GO" id="GO:0046872">
    <property type="term" value="F:metal ion binding"/>
    <property type="evidence" value="ECO:0007669"/>
    <property type="project" value="UniProtKB-KW"/>
</dbReference>
<keyword evidence="5" id="KW-0816">Tricarboxylic acid cycle</keyword>
<dbReference type="Gene3D" id="3.40.718.10">
    <property type="entry name" value="Isopropylmalate Dehydrogenase"/>
    <property type="match status" value="2"/>
</dbReference>
<evidence type="ECO:0000256" key="8">
    <source>
        <dbReference type="ARBA" id="ARBA00023002"/>
    </source>
</evidence>
<dbReference type="InterPro" id="IPR024084">
    <property type="entry name" value="IsoPropMal-DH-like_dom"/>
</dbReference>
<dbReference type="AlphaFoldDB" id="A0A1I8FNK4"/>